<dbReference type="Proteomes" id="UP001274896">
    <property type="component" value="Unassembled WGS sequence"/>
</dbReference>
<evidence type="ECO:0000313" key="1">
    <source>
        <dbReference type="EMBL" id="KAK3506991.1"/>
    </source>
</evidence>
<dbReference type="EMBL" id="JAUCMX010000030">
    <property type="protein sequence ID" value="KAK3506991.1"/>
    <property type="molecule type" value="Genomic_DNA"/>
</dbReference>
<reference evidence="1" key="1">
    <citation type="submission" date="2023-06" db="EMBL/GenBank/DDBJ databases">
        <title>Male Hemibagrus guttatus genome.</title>
        <authorList>
            <person name="Bian C."/>
        </authorList>
    </citation>
    <scope>NUCLEOTIDE SEQUENCE</scope>
    <source>
        <strain evidence="1">Male_cb2023</strain>
        <tissue evidence="1">Muscle</tissue>
    </source>
</reference>
<keyword evidence="2" id="KW-1185">Reference proteome</keyword>
<protein>
    <submittedName>
        <fullName evidence="1">Uncharacterized protein</fullName>
    </submittedName>
</protein>
<sequence>MSGEEERERLILDELGLTNEAAKRLMLFTSEEEIFGLQRMLSRLTEMQSKQYWIQAEQRHT</sequence>
<gene>
    <name evidence="1" type="ORF">QTP70_034691</name>
</gene>
<comment type="caution">
    <text evidence="1">The sequence shown here is derived from an EMBL/GenBank/DDBJ whole genome shotgun (WGS) entry which is preliminary data.</text>
</comment>
<accession>A0AAE0PRQ9</accession>
<proteinExistence type="predicted"/>
<dbReference type="AlphaFoldDB" id="A0AAE0PRQ9"/>
<evidence type="ECO:0000313" key="2">
    <source>
        <dbReference type="Proteomes" id="UP001274896"/>
    </source>
</evidence>
<name>A0AAE0PRQ9_9TELE</name>
<organism evidence="1 2">
    <name type="scientific">Hemibagrus guttatus</name>
    <dbReference type="NCBI Taxonomy" id="175788"/>
    <lineage>
        <taxon>Eukaryota</taxon>
        <taxon>Metazoa</taxon>
        <taxon>Chordata</taxon>
        <taxon>Craniata</taxon>
        <taxon>Vertebrata</taxon>
        <taxon>Euteleostomi</taxon>
        <taxon>Actinopterygii</taxon>
        <taxon>Neopterygii</taxon>
        <taxon>Teleostei</taxon>
        <taxon>Ostariophysi</taxon>
        <taxon>Siluriformes</taxon>
        <taxon>Bagridae</taxon>
        <taxon>Hemibagrus</taxon>
    </lineage>
</organism>